<evidence type="ECO:0000256" key="4">
    <source>
        <dbReference type="ARBA" id="ARBA00023125"/>
    </source>
</evidence>
<evidence type="ECO:0000259" key="9">
    <source>
        <dbReference type="PROSITE" id="PS50110"/>
    </source>
</evidence>
<dbReference type="PANTHER" id="PTHR48111:SF22">
    <property type="entry name" value="REGULATOR OF RPOS"/>
    <property type="match status" value="1"/>
</dbReference>
<name>A0ABY2R249_9HYPH</name>
<sequence>MEIQSNLLAVRDTCYCCASAPGTKRWQRRPVHSVSCNLASSDEGRKSWEREMLKILLVEDDLLVAKAIKRDWPIPSDRIDVIQTYAKCARLVASEQVDEYDVLILDMNLPDGNALQILRELRFRSQLPAIVISGGGSPEVRANTLDLGADDYVMKPFSIRELQARVSRAVHRLRGHETVDRVFTFRNFHYSPATKVLQSPDREFVLTDMESRLLFQLMNTAGKVCSRQHLSEAVCFRPFRSDDKTIDIYIARLRAIFSNFLDEDVIETVRGVGYRFLLKPDRNDM</sequence>
<keyword evidence="5" id="KW-0804">Transcription</keyword>
<feature type="modified residue" description="4-aspartylphosphate" evidence="7">
    <location>
        <position position="106"/>
    </location>
</feature>
<evidence type="ECO:0000256" key="7">
    <source>
        <dbReference type="PROSITE-ProRule" id="PRU00169"/>
    </source>
</evidence>
<dbReference type="InterPro" id="IPR039420">
    <property type="entry name" value="WalR-like"/>
</dbReference>
<dbReference type="InterPro" id="IPR016032">
    <property type="entry name" value="Sig_transdc_resp-reg_C-effctor"/>
</dbReference>
<reference evidence="11 12" key="1">
    <citation type="submission" date="2019-04" db="EMBL/GenBank/DDBJ databases">
        <title>Genome sequence of strain 7209-2.</title>
        <authorList>
            <person name="Gao J."/>
            <person name="Sun J."/>
        </authorList>
    </citation>
    <scope>NUCLEOTIDE SEQUENCE [LARGE SCALE GENOMIC DNA]</scope>
    <source>
        <strain evidence="11 12">7209-2</strain>
    </source>
</reference>
<dbReference type="PANTHER" id="PTHR48111">
    <property type="entry name" value="REGULATOR OF RPOS"/>
    <property type="match status" value="1"/>
</dbReference>
<dbReference type="InterPro" id="IPR036388">
    <property type="entry name" value="WH-like_DNA-bd_sf"/>
</dbReference>
<evidence type="ECO:0000256" key="8">
    <source>
        <dbReference type="PROSITE-ProRule" id="PRU01091"/>
    </source>
</evidence>
<dbReference type="CDD" id="cd00383">
    <property type="entry name" value="trans_reg_C"/>
    <property type="match status" value="1"/>
</dbReference>
<keyword evidence="1 7" id="KW-0597">Phosphoprotein</keyword>
<keyword evidence="4 8" id="KW-0238">DNA-binding</keyword>
<dbReference type="Gene3D" id="3.40.50.2300">
    <property type="match status" value="1"/>
</dbReference>
<dbReference type="PROSITE" id="PS51755">
    <property type="entry name" value="OMPR_PHOB"/>
    <property type="match status" value="1"/>
</dbReference>
<keyword evidence="12" id="KW-1185">Reference proteome</keyword>
<protein>
    <recommendedName>
        <fullName evidence="6">Cell cycle response regulator CtrA</fullName>
    </recommendedName>
</protein>
<dbReference type="EMBL" id="STGT01000001">
    <property type="protein sequence ID" value="THV16760.1"/>
    <property type="molecule type" value="Genomic_DNA"/>
</dbReference>
<evidence type="ECO:0000259" key="10">
    <source>
        <dbReference type="PROSITE" id="PS51755"/>
    </source>
</evidence>
<evidence type="ECO:0000256" key="5">
    <source>
        <dbReference type="ARBA" id="ARBA00023163"/>
    </source>
</evidence>
<evidence type="ECO:0000256" key="6">
    <source>
        <dbReference type="ARBA" id="ARBA00040524"/>
    </source>
</evidence>
<dbReference type="Proteomes" id="UP000309667">
    <property type="component" value="Unassembled WGS sequence"/>
</dbReference>
<feature type="domain" description="OmpR/PhoB-type" evidence="10">
    <location>
        <begin position="180"/>
        <end position="278"/>
    </location>
</feature>
<dbReference type="InterPro" id="IPR001867">
    <property type="entry name" value="OmpR/PhoB-type_DNA-bd"/>
</dbReference>
<keyword evidence="3" id="KW-0805">Transcription regulation</keyword>
<dbReference type="SMART" id="SM00448">
    <property type="entry name" value="REC"/>
    <property type="match status" value="1"/>
</dbReference>
<proteinExistence type="predicted"/>
<dbReference type="SMART" id="SM00862">
    <property type="entry name" value="Trans_reg_C"/>
    <property type="match status" value="1"/>
</dbReference>
<dbReference type="SUPFAM" id="SSF52172">
    <property type="entry name" value="CheY-like"/>
    <property type="match status" value="1"/>
</dbReference>
<feature type="domain" description="Response regulatory" evidence="9">
    <location>
        <begin position="54"/>
        <end position="170"/>
    </location>
</feature>
<dbReference type="PROSITE" id="PS50110">
    <property type="entry name" value="RESPONSE_REGULATORY"/>
    <property type="match status" value="1"/>
</dbReference>
<organism evidence="11 12">
    <name type="scientific">Rhizobium rhizophilum</name>
    <dbReference type="NCBI Taxonomy" id="1850373"/>
    <lineage>
        <taxon>Bacteria</taxon>
        <taxon>Pseudomonadati</taxon>
        <taxon>Pseudomonadota</taxon>
        <taxon>Alphaproteobacteria</taxon>
        <taxon>Hyphomicrobiales</taxon>
        <taxon>Rhizobiaceae</taxon>
        <taxon>Rhizobium/Agrobacterium group</taxon>
        <taxon>Rhizobium</taxon>
    </lineage>
</organism>
<accession>A0ABY2R249</accession>
<evidence type="ECO:0000256" key="3">
    <source>
        <dbReference type="ARBA" id="ARBA00023015"/>
    </source>
</evidence>
<dbReference type="Pfam" id="PF00072">
    <property type="entry name" value="Response_reg"/>
    <property type="match status" value="1"/>
</dbReference>
<keyword evidence="2" id="KW-0902">Two-component regulatory system</keyword>
<dbReference type="InterPro" id="IPR001789">
    <property type="entry name" value="Sig_transdc_resp-reg_receiver"/>
</dbReference>
<evidence type="ECO:0000256" key="1">
    <source>
        <dbReference type="ARBA" id="ARBA00022553"/>
    </source>
</evidence>
<dbReference type="SUPFAM" id="SSF46894">
    <property type="entry name" value="C-terminal effector domain of the bipartite response regulators"/>
    <property type="match status" value="1"/>
</dbReference>
<dbReference type="Gene3D" id="1.10.10.10">
    <property type="entry name" value="Winged helix-like DNA-binding domain superfamily/Winged helix DNA-binding domain"/>
    <property type="match status" value="1"/>
</dbReference>
<comment type="caution">
    <text evidence="11">The sequence shown here is derived from an EMBL/GenBank/DDBJ whole genome shotgun (WGS) entry which is preliminary data.</text>
</comment>
<feature type="DNA-binding region" description="OmpR/PhoB-type" evidence="8">
    <location>
        <begin position="180"/>
        <end position="278"/>
    </location>
</feature>
<evidence type="ECO:0000313" key="11">
    <source>
        <dbReference type="EMBL" id="THV16760.1"/>
    </source>
</evidence>
<evidence type="ECO:0000313" key="12">
    <source>
        <dbReference type="Proteomes" id="UP000309667"/>
    </source>
</evidence>
<dbReference type="InterPro" id="IPR011006">
    <property type="entry name" value="CheY-like_superfamily"/>
</dbReference>
<gene>
    <name evidence="11" type="ORF">E9677_01800</name>
</gene>
<dbReference type="Pfam" id="PF00486">
    <property type="entry name" value="Trans_reg_C"/>
    <property type="match status" value="1"/>
</dbReference>
<evidence type="ECO:0000256" key="2">
    <source>
        <dbReference type="ARBA" id="ARBA00023012"/>
    </source>
</evidence>